<dbReference type="VEuPathDB" id="FungiDB:A9K55_003573"/>
<organism evidence="1 2">
    <name type="scientific">Cordyceps militaris</name>
    <name type="common">Caterpillar fungus</name>
    <name type="synonym">Clavaria militaris</name>
    <dbReference type="NCBI Taxonomy" id="73501"/>
    <lineage>
        <taxon>Eukaryota</taxon>
        <taxon>Fungi</taxon>
        <taxon>Dikarya</taxon>
        <taxon>Ascomycota</taxon>
        <taxon>Pezizomycotina</taxon>
        <taxon>Sordariomycetes</taxon>
        <taxon>Hypocreomycetidae</taxon>
        <taxon>Hypocreales</taxon>
        <taxon>Cordycipitaceae</taxon>
        <taxon>Cordyceps</taxon>
    </lineage>
</organism>
<dbReference type="EMBL" id="CP023322">
    <property type="protein sequence ID" value="ATY58750.1"/>
    <property type="molecule type" value="Genomic_DNA"/>
</dbReference>
<accession>A0A2H4S6K1</accession>
<gene>
    <name evidence="1" type="ORF">A9K55_003573</name>
</gene>
<dbReference type="VEuPathDB" id="FungiDB:CCM_06216"/>
<reference evidence="1 2" key="1">
    <citation type="journal article" date="2017" name="BMC Genomics">
        <title>Chromosome level assembly and secondary metabolite potential of the parasitic fungus Cordyceps militaris.</title>
        <authorList>
            <person name="Kramer G.J."/>
            <person name="Nodwell J.R."/>
        </authorList>
    </citation>
    <scope>NUCLEOTIDE SEQUENCE [LARGE SCALE GENOMIC DNA]</scope>
    <source>
        <strain evidence="1 2">ATCC 34164</strain>
    </source>
</reference>
<proteinExistence type="predicted"/>
<protein>
    <submittedName>
        <fullName evidence="1">Uncharacterized protein</fullName>
    </submittedName>
</protein>
<dbReference type="Proteomes" id="UP000323067">
    <property type="component" value="Chromosome iv"/>
</dbReference>
<name>A0A2H4S6K1_CORMI</name>
<sequence length="114" mass="11296">MDGPGETAIVSGPSPRWGAVSGGELALFNQTPYNDLPSSPPPKYLPAATATIITVQAAAPPPKAARETAAAVPRAVAPEAGDCAGLALGEAGWHGRDGCDGEAGGCERCEKNGG</sequence>
<dbReference type="AlphaFoldDB" id="A0A2H4S6K1"/>
<evidence type="ECO:0000313" key="1">
    <source>
        <dbReference type="EMBL" id="ATY58750.1"/>
    </source>
</evidence>
<evidence type="ECO:0000313" key="2">
    <source>
        <dbReference type="Proteomes" id="UP000323067"/>
    </source>
</evidence>